<dbReference type="Proteomes" id="UP001060245">
    <property type="component" value="Chromosome"/>
</dbReference>
<protein>
    <submittedName>
        <fullName evidence="1">Uncharacterized protein</fullName>
    </submittedName>
</protein>
<gene>
    <name evidence="1" type="ORF">NMQ05_04435</name>
</gene>
<name>A0ACD4B7P1_MICMQ</name>
<evidence type="ECO:0000313" key="2">
    <source>
        <dbReference type="Proteomes" id="UP001060245"/>
    </source>
</evidence>
<dbReference type="EMBL" id="CP101471">
    <property type="protein sequence ID" value="UTT53835.1"/>
    <property type="molecule type" value="Genomic_DNA"/>
</dbReference>
<evidence type="ECO:0000313" key="1">
    <source>
        <dbReference type="EMBL" id="UTT53835.1"/>
    </source>
</evidence>
<proteinExistence type="predicted"/>
<reference evidence="1" key="1">
    <citation type="submission" date="2022-07" db="EMBL/GenBank/DDBJ databases">
        <title>Complete genome of DND4.</title>
        <authorList>
            <person name="Cao G."/>
        </authorList>
    </citation>
    <scope>NUCLEOTIDE SEQUENCE</scope>
    <source>
        <strain evidence="1">DND4</strain>
    </source>
</reference>
<keyword evidence="2" id="KW-1185">Reference proteome</keyword>
<accession>A0ACD4B7P1</accession>
<organism evidence="1 2">
    <name type="scientific">Microbacterium maritypicum</name>
    <name type="common">Microbacterium liquefaciens</name>
    <dbReference type="NCBI Taxonomy" id="33918"/>
    <lineage>
        <taxon>Bacteria</taxon>
        <taxon>Bacillati</taxon>
        <taxon>Actinomycetota</taxon>
        <taxon>Actinomycetes</taxon>
        <taxon>Micrococcales</taxon>
        <taxon>Microbacteriaceae</taxon>
        <taxon>Microbacterium</taxon>
    </lineage>
</organism>
<sequence>MIFDHANGYLSPASVMDAEEFFQAKRDEELGRWRWPEDPGFVVYYLREDGLDLVGVLRESDGSQARYDRHDFPTSEADRWLGHRDAAVAYFEAHPERKPWQAAKPGEVWILSTADGENSAYSVMTVREAGTVFESHEGRYSLDDADIEDARRIWPEDAS</sequence>